<proteinExistence type="inferred from homology"/>
<dbReference type="HAMAP" id="MF_01245">
    <property type="entry name" value="UPF0248"/>
    <property type="match status" value="1"/>
</dbReference>
<protein>
    <recommendedName>
        <fullName evidence="1">UPF0248 protein HA72_0897</fullName>
    </recommendedName>
</protein>
<gene>
    <name evidence="3" type="ORF">HA72_0897</name>
    <name evidence="4" type="ORF">MsedA_0913</name>
    <name evidence="5" type="ORF">MsedB_0914</name>
    <name evidence="6" type="ORF">MsedC_0913</name>
    <name evidence="7" type="ORF">MsedD_0914</name>
    <name evidence="8" type="ORF">MsedE_0913</name>
</gene>
<evidence type="ECO:0000313" key="8">
    <source>
        <dbReference type="EMBL" id="AKV82949.1"/>
    </source>
</evidence>
<organism evidence="3 9">
    <name type="scientific">Metallosphaera sedula</name>
    <dbReference type="NCBI Taxonomy" id="43687"/>
    <lineage>
        <taxon>Archaea</taxon>
        <taxon>Thermoproteota</taxon>
        <taxon>Thermoprotei</taxon>
        <taxon>Sulfolobales</taxon>
        <taxon>Sulfolobaceae</taxon>
        <taxon>Metallosphaera</taxon>
    </lineage>
</organism>
<evidence type="ECO:0000313" key="13">
    <source>
        <dbReference type="Proteomes" id="UP000062475"/>
    </source>
</evidence>
<reference evidence="3 9" key="1">
    <citation type="journal article" date="2014" name="J. Bacteriol.">
        <title>Role of an Archaeal PitA Transporter in the Copper and Arsenic Resistance of Metallosphaera sedula, an Extreme Thermoacidophile.</title>
        <authorList>
            <person name="McCarthy S."/>
            <person name="Ai C."/>
            <person name="Wheaton G."/>
            <person name="Tevatia R."/>
            <person name="Eckrich V."/>
            <person name="Kelly R."/>
            <person name="Blum P."/>
        </authorList>
    </citation>
    <scope>NUCLEOTIDE SEQUENCE [LARGE SCALE GENOMIC DNA]</scope>
    <source>
        <strain evidence="3 9">CuR1</strain>
    </source>
</reference>
<reference evidence="11 12" key="2">
    <citation type="journal article" date="2015" name="Genome Announc.">
        <title>Complete Genome Sequences of Evolved Arsenate-Resistant Metallosphaera sedula Strains.</title>
        <authorList>
            <person name="Ai C."/>
            <person name="McCarthy S."/>
            <person name="Schackwitz W."/>
            <person name="Martin J."/>
            <person name="Lipzen A."/>
            <person name="Blum P."/>
        </authorList>
    </citation>
    <scope>NUCLEOTIDE SEQUENCE [LARGE SCALE GENOMIC DNA]</scope>
    <source>
        <strain evidence="6 12">ARS120-1</strain>
        <strain evidence="7 11">ARS120-2</strain>
        <strain evidence="4 14">ARS50-1</strain>
        <strain evidence="5 13">ARS50-2</strain>
    </source>
</reference>
<evidence type="ECO:0000313" key="6">
    <source>
        <dbReference type="EMBL" id="AKV78463.1"/>
    </source>
</evidence>
<evidence type="ECO:0000313" key="3">
    <source>
        <dbReference type="EMBL" id="AIM27055.1"/>
    </source>
</evidence>
<dbReference type="InterPro" id="IPR007547">
    <property type="entry name" value="UPF0248"/>
</dbReference>
<dbReference type="OrthoDB" id="14794at2157"/>
<evidence type="ECO:0000313" key="12">
    <source>
        <dbReference type="Proteomes" id="UP000062398"/>
    </source>
</evidence>
<evidence type="ECO:0000256" key="1">
    <source>
        <dbReference type="HAMAP-Rule" id="MF_01245"/>
    </source>
</evidence>
<evidence type="ECO:0000313" key="9">
    <source>
        <dbReference type="Proteomes" id="UP000029084"/>
    </source>
</evidence>
<sequence>MTIKDELNRILWTRRDLENYSVLIVDRFKGLVEIPFPRIERVDNTYIYLDDDTVIPIHRVMEIRMKGQVIWSRTANRR</sequence>
<evidence type="ECO:0000313" key="10">
    <source>
        <dbReference type="Proteomes" id="UP000056255"/>
    </source>
</evidence>
<dbReference type="EMBL" id="CP012172">
    <property type="protein sequence ID" value="AKV73971.1"/>
    <property type="molecule type" value="Genomic_DNA"/>
</dbReference>
<dbReference type="PATRIC" id="fig|43687.5.peg.924"/>
<dbReference type="AlphaFoldDB" id="A0A088E6U8"/>
<accession>A0A088E6U8</accession>
<dbReference type="Proteomes" id="UP000068832">
    <property type="component" value="Chromosome"/>
</dbReference>
<feature type="domain" description="MJ1316 RNA cyclic group end recognition" evidence="2">
    <location>
        <begin position="2"/>
        <end position="73"/>
    </location>
</feature>
<dbReference type="EMBL" id="CP012175">
    <property type="protein sequence ID" value="AKV80708.1"/>
    <property type="molecule type" value="Genomic_DNA"/>
</dbReference>
<dbReference type="EMBL" id="CP012176">
    <property type="protein sequence ID" value="AKV82949.1"/>
    <property type="molecule type" value="Genomic_DNA"/>
</dbReference>
<evidence type="ECO:0000259" key="2">
    <source>
        <dbReference type="Pfam" id="PF04457"/>
    </source>
</evidence>
<evidence type="ECO:0000313" key="14">
    <source>
        <dbReference type="Proteomes" id="UP000068832"/>
    </source>
</evidence>
<evidence type="ECO:0000313" key="11">
    <source>
        <dbReference type="Proteomes" id="UP000061362"/>
    </source>
</evidence>
<dbReference type="Proteomes" id="UP000056255">
    <property type="component" value="Chromosome"/>
</dbReference>
<dbReference type="GeneID" id="97614028"/>
<reference evidence="8 10" key="3">
    <citation type="submission" date="2015-07" db="EMBL/GenBank/DDBJ databases">
        <title>Physiological, transcriptional responses and genome re-sequencing of acid resistant extremely thermoacidophilic Metallosphaera sedula SARC-M1.</title>
        <authorList>
            <person name="Ai C."/>
            <person name="McCarthy S."/>
            <person name="Eckrich V."/>
            <person name="Rudrappa D."/>
            <person name="Qiu G."/>
            <person name="Blum P."/>
        </authorList>
    </citation>
    <scope>NUCLEOTIDE SEQUENCE [LARGE SCALE GENOMIC DNA]</scope>
    <source>
        <strain evidence="8 10">SARC-M1</strain>
    </source>
</reference>
<dbReference type="EMBL" id="CP012173">
    <property type="protein sequence ID" value="AKV76210.1"/>
    <property type="molecule type" value="Genomic_DNA"/>
</dbReference>
<dbReference type="RefSeq" id="WP_012020856.1">
    <property type="nucleotide sequence ID" value="NZ_CP008822.1"/>
</dbReference>
<dbReference type="Proteomes" id="UP000061362">
    <property type="component" value="Chromosome"/>
</dbReference>
<dbReference type="Proteomes" id="UP000062398">
    <property type="component" value="Chromosome"/>
</dbReference>
<dbReference type="EMBL" id="CP012174">
    <property type="protein sequence ID" value="AKV78463.1"/>
    <property type="molecule type" value="Genomic_DNA"/>
</dbReference>
<dbReference type="Proteomes" id="UP000029084">
    <property type="component" value="Chromosome"/>
</dbReference>
<name>A0A088E6U8_9CREN</name>
<dbReference type="OMA" id="VFWTESS"/>
<dbReference type="Proteomes" id="UP000062475">
    <property type="component" value="Chromosome"/>
</dbReference>
<evidence type="ECO:0000313" key="4">
    <source>
        <dbReference type="EMBL" id="AKV73971.1"/>
    </source>
</evidence>
<evidence type="ECO:0000313" key="7">
    <source>
        <dbReference type="EMBL" id="AKV80708.1"/>
    </source>
</evidence>
<dbReference type="Pfam" id="PF04457">
    <property type="entry name" value="MJ1316"/>
    <property type="match status" value="1"/>
</dbReference>
<dbReference type="EMBL" id="CP008822">
    <property type="protein sequence ID" value="AIM27055.1"/>
    <property type="molecule type" value="Genomic_DNA"/>
</dbReference>
<evidence type="ECO:0000313" key="5">
    <source>
        <dbReference type="EMBL" id="AKV76210.1"/>
    </source>
</evidence>
<dbReference type="InterPro" id="IPR040459">
    <property type="entry name" value="MJ1316"/>
</dbReference>
<comment type="similarity">
    <text evidence="1">Belongs to the UPF0248 family.</text>
</comment>